<gene>
    <name evidence="2" type="ORF">SAMN02927921_00908</name>
</gene>
<keyword evidence="1" id="KW-0732">Signal</keyword>
<dbReference type="Proteomes" id="UP000182248">
    <property type="component" value="Unassembled WGS sequence"/>
</dbReference>
<name>A0A1K1MYP2_9FLAO</name>
<reference evidence="2 3" key="1">
    <citation type="submission" date="2016-11" db="EMBL/GenBank/DDBJ databases">
        <authorList>
            <person name="Jaros S."/>
            <person name="Januszkiewicz K."/>
            <person name="Wedrychowicz H."/>
        </authorList>
    </citation>
    <scope>NUCLEOTIDE SEQUENCE [LARGE SCALE GENOMIC DNA]</scope>
    <source>
        <strain evidence="2 3">CGMCC 1.12145</strain>
    </source>
</reference>
<evidence type="ECO:0000256" key="1">
    <source>
        <dbReference type="SAM" id="SignalP"/>
    </source>
</evidence>
<dbReference type="AlphaFoldDB" id="A0A1K1MYP2"/>
<organism evidence="2 3">
    <name type="scientific">Sinomicrobium oceani</name>
    <dbReference type="NCBI Taxonomy" id="1150368"/>
    <lineage>
        <taxon>Bacteria</taxon>
        <taxon>Pseudomonadati</taxon>
        <taxon>Bacteroidota</taxon>
        <taxon>Flavobacteriia</taxon>
        <taxon>Flavobacteriales</taxon>
        <taxon>Flavobacteriaceae</taxon>
        <taxon>Sinomicrobium</taxon>
    </lineage>
</organism>
<dbReference type="EMBL" id="FPJE01000004">
    <property type="protein sequence ID" value="SFW28316.1"/>
    <property type="molecule type" value="Genomic_DNA"/>
</dbReference>
<evidence type="ECO:0000313" key="3">
    <source>
        <dbReference type="Proteomes" id="UP000182248"/>
    </source>
</evidence>
<sequence>MRKIVLALALVLGVATVNAQVLKEDSFNQGQDTVRPDGWIRAGNVTFLLNQSAFSNWLAGGENNLAGNLAINYDFNYKKGDWTWDNKVLASYGLTKLKGQDTRKTDDRLEFNSLVGKKASGYWSYSFFANLRTQFTNGYDYGNDADRDFQTSGFFKPAYVTFGPGMLWKRSENLKVNLAPATSKMTLLTGEVFTYDKASATFVSSDDVETFGVDPGKSLRYELGFYVEGYYKFNLMQNVTAENILNLYSNYLEDPQNVDINYTLNLVMKINDYLSTNLIFQTIYDDNAFRGFQIREIFGLGVNFGF</sequence>
<feature type="chain" id="PRO_5012182285" description="DUF3078 domain-containing protein" evidence="1">
    <location>
        <begin position="20"/>
        <end position="306"/>
    </location>
</feature>
<dbReference type="STRING" id="1150368.SAMN02927921_00908"/>
<feature type="signal peptide" evidence="1">
    <location>
        <begin position="1"/>
        <end position="19"/>
    </location>
</feature>
<evidence type="ECO:0008006" key="4">
    <source>
        <dbReference type="Google" id="ProtNLM"/>
    </source>
</evidence>
<dbReference type="InterPro" id="IPR021428">
    <property type="entry name" value="DUF3078"/>
</dbReference>
<dbReference type="Pfam" id="PF11276">
    <property type="entry name" value="DUF3078"/>
    <property type="match status" value="1"/>
</dbReference>
<accession>A0A1K1MYP2</accession>
<evidence type="ECO:0000313" key="2">
    <source>
        <dbReference type="EMBL" id="SFW28316.1"/>
    </source>
</evidence>
<protein>
    <recommendedName>
        <fullName evidence="4">DUF3078 domain-containing protein</fullName>
    </recommendedName>
</protein>
<proteinExistence type="predicted"/>
<dbReference type="OrthoDB" id="1495718at2"/>
<keyword evidence="3" id="KW-1185">Reference proteome</keyword>
<dbReference type="RefSeq" id="WP_072316199.1">
    <property type="nucleotide sequence ID" value="NZ_FPJE01000004.1"/>
</dbReference>